<dbReference type="AlphaFoldDB" id="A0A831K3E8"/>
<name>A0A831K3E8_9GAMM</name>
<evidence type="ECO:0000256" key="3">
    <source>
        <dbReference type="HAMAP-Rule" id="MF_00649"/>
    </source>
</evidence>
<sequence>MQSKTDSKKKPVTTVLCPTCGQPVKWESASTWRPFCSRRCQLIDLNEWFIDKEEKPSD</sequence>
<feature type="binding site" evidence="3">
    <location>
        <position position="17"/>
    </location>
    <ligand>
        <name>Zn(2+)</name>
        <dbReference type="ChEBI" id="CHEBI:29105"/>
    </ligand>
</feature>
<comment type="similarity">
    <text evidence="3">Belongs to the DNA gyrase inhibitor YacG family.</text>
</comment>
<dbReference type="PANTHER" id="PTHR36150">
    <property type="entry name" value="DNA GYRASE INHIBITOR YACG"/>
    <property type="match status" value="1"/>
</dbReference>
<evidence type="ECO:0000256" key="1">
    <source>
        <dbReference type="ARBA" id="ARBA00022723"/>
    </source>
</evidence>
<organism evidence="4">
    <name type="scientific">Thiolapillus brandeum</name>
    <dbReference type="NCBI Taxonomy" id="1076588"/>
    <lineage>
        <taxon>Bacteria</taxon>
        <taxon>Pseudomonadati</taxon>
        <taxon>Pseudomonadota</taxon>
        <taxon>Gammaproteobacteria</taxon>
        <taxon>Chromatiales</taxon>
        <taxon>Sedimenticolaceae</taxon>
        <taxon>Thiolapillus</taxon>
    </lineage>
</organism>
<gene>
    <name evidence="3 4" type="primary">yacG</name>
    <name evidence="4" type="ORF">ENG92_05705</name>
</gene>
<dbReference type="InterPro" id="IPR005584">
    <property type="entry name" value="DNA_gyrase_inhibitor_YacG"/>
</dbReference>
<dbReference type="InterPro" id="IPR013088">
    <property type="entry name" value="Znf_NHR/GATA"/>
</dbReference>
<feature type="binding site" evidence="3">
    <location>
        <position position="20"/>
    </location>
    <ligand>
        <name>Zn(2+)</name>
        <dbReference type="ChEBI" id="CHEBI:29105"/>
    </ligand>
</feature>
<accession>A0A831K3E8</accession>
<comment type="caution">
    <text evidence="4">The sequence shown here is derived from an EMBL/GenBank/DDBJ whole genome shotgun (WGS) entry which is preliminary data.</text>
</comment>
<reference evidence="4" key="1">
    <citation type="journal article" date="2020" name="mSystems">
        <title>Genome- and Community-Level Interaction Insights into Carbon Utilization and Element Cycling Functions of Hydrothermarchaeota in Hydrothermal Sediment.</title>
        <authorList>
            <person name="Zhou Z."/>
            <person name="Liu Y."/>
            <person name="Xu W."/>
            <person name="Pan J."/>
            <person name="Luo Z.H."/>
            <person name="Li M."/>
        </authorList>
    </citation>
    <scope>NUCLEOTIDE SEQUENCE [LARGE SCALE GENOMIC DNA]</scope>
    <source>
        <strain evidence="4">HyVt-26</strain>
    </source>
</reference>
<dbReference type="Gene3D" id="3.30.50.10">
    <property type="entry name" value="Erythroid Transcription Factor GATA-1, subunit A"/>
    <property type="match status" value="1"/>
</dbReference>
<evidence type="ECO:0000313" key="4">
    <source>
        <dbReference type="EMBL" id="HDK38493.1"/>
    </source>
</evidence>
<comment type="subunit">
    <text evidence="3">Interacts with GyrB.</text>
</comment>
<comment type="function">
    <text evidence="3">Inhibits all the catalytic activities of DNA gyrase by preventing its interaction with DNA. Acts by binding directly to the C-terminal domain of GyrB, which probably disrupts DNA binding by the gyrase.</text>
</comment>
<comment type="cofactor">
    <cofactor evidence="3">
        <name>Zn(2+)</name>
        <dbReference type="ChEBI" id="CHEBI:29105"/>
    </cofactor>
    <text evidence="3">Binds 1 zinc ion.</text>
</comment>
<dbReference type="SUPFAM" id="SSF57716">
    <property type="entry name" value="Glucocorticoid receptor-like (DNA-binding domain)"/>
    <property type="match status" value="1"/>
</dbReference>
<keyword evidence="1 3" id="KW-0479">Metal-binding</keyword>
<dbReference type="PANTHER" id="PTHR36150:SF1">
    <property type="entry name" value="DNA GYRASE INHIBITOR YACG"/>
    <property type="match status" value="1"/>
</dbReference>
<keyword evidence="2 3" id="KW-0862">Zinc</keyword>
<dbReference type="Proteomes" id="UP000885822">
    <property type="component" value="Unassembled WGS sequence"/>
</dbReference>
<dbReference type="HAMAP" id="MF_00649">
    <property type="entry name" value="DNA_gyrase_inhibitor_YacG"/>
    <property type="match status" value="1"/>
</dbReference>
<evidence type="ECO:0000256" key="2">
    <source>
        <dbReference type="ARBA" id="ARBA00022833"/>
    </source>
</evidence>
<protein>
    <recommendedName>
        <fullName evidence="3">DNA gyrase inhibitor YacG</fullName>
    </recommendedName>
</protein>
<dbReference type="GO" id="GO:0008657">
    <property type="term" value="F:DNA topoisomerase type II (double strand cut, ATP-hydrolyzing) inhibitor activity"/>
    <property type="evidence" value="ECO:0007669"/>
    <property type="project" value="UniProtKB-UniRule"/>
</dbReference>
<dbReference type="GO" id="GO:0006355">
    <property type="term" value="P:regulation of DNA-templated transcription"/>
    <property type="evidence" value="ECO:0007669"/>
    <property type="project" value="InterPro"/>
</dbReference>
<dbReference type="GO" id="GO:0008270">
    <property type="term" value="F:zinc ion binding"/>
    <property type="evidence" value="ECO:0007669"/>
    <property type="project" value="UniProtKB-UniRule"/>
</dbReference>
<feature type="binding site" evidence="3">
    <location>
        <position position="36"/>
    </location>
    <ligand>
        <name>Zn(2+)</name>
        <dbReference type="ChEBI" id="CHEBI:29105"/>
    </ligand>
</feature>
<dbReference type="Pfam" id="PF03884">
    <property type="entry name" value="YacG"/>
    <property type="match status" value="1"/>
</dbReference>
<proteinExistence type="inferred from homology"/>
<dbReference type="EMBL" id="DRCV01000252">
    <property type="protein sequence ID" value="HDK38493.1"/>
    <property type="molecule type" value="Genomic_DNA"/>
</dbReference>
<feature type="binding site" evidence="3">
    <location>
        <position position="40"/>
    </location>
    <ligand>
        <name>Zn(2+)</name>
        <dbReference type="ChEBI" id="CHEBI:29105"/>
    </ligand>
</feature>